<dbReference type="AlphaFoldDB" id="A0A0M3K483"/>
<dbReference type="SUPFAM" id="SSF117281">
    <property type="entry name" value="Kelch motif"/>
    <property type="match status" value="1"/>
</dbReference>
<evidence type="ECO:0000313" key="5">
    <source>
        <dbReference type="WBParaSite" id="ASIM_0001577401-mRNA-1"/>
    </source>
</evidence>
<name>A0A0M3K483_ANISI</name>
<dbReference type="PANTHER" id="PTHR46228:SF2">
    <property type="entry name" value="KELCH REPEAT PROTEIN (AFU_ORTHOLOGUE AFUA_4G14350)"/>
    <property type="match status" value="1"/>
</dbReference>
<keyword evidence="1" id="KW-0880">Kelch repeat</keyword>
<gene>
    <name evidence="3" type="ORF">ASIM_LOCUS15181</name>
</gene>
<dbReference type="Gene3D" id="2.120.10.80">
    <property type="entry name" value="Kelch-type beta propeller"/>
    <property type="match status" value="1"/>
</dbReference>
<evidence type="ECO:0000313" key="3">
    <source>
        <dbReference type="EMBL" id="VDK54456.1"/>
    </source>
</evidence>
<dbReference type="Proteomes" id="UP000267096">
    <property type="component" value="Unassembled WGS sequence"/>
</dbReference>
<reference evidence="5" key="1">
    <citation type="submission" date="2017-02" db="UniProtKB">
        <authorList>
            <consortium name="WormBaseParasite"/>
        </authorList>
    </citation>
    <scope>IDENTIFICATION</scope>
</reference>
<dbReference type="WBParaSite" id="ASIM_0001577401-mRNA-1">
    <property type="protein sequence ID" value="ASIM_0001577401-mRNA-1"/>
    <property type="gene ID" value="ASIM_0001577401"/>
</dbReference>
<dbReference type="OrthoDB" id="432528at2759"/>
<evidence type="ECO:0000256" key="1">
    <source>
        <dbReference type="ARBA" id="ARBA00022441"/>
    </source>
</evidence>
<proteinExistence type="predicted"/>
<dbReference type="EMBL" id="UYRR01032163">
    <property type="protein sequence ID" value="VDK54456.1"/>
    <property type="molecule type" value="Genomic_DNA"/>
</dbReference>
<organism evidence="5">
    <name type="scientific">Anisakis simplex</name>
    <name type="common">Herring worm</name>
    <dbReference type="NCBI Taxonomy" id="6269"/>
    <lineage>
        <taxon>Eukaryota</taxon>
        <taxon>Metazoa</taxon>
        <taxon>Ecdysozoa</taxon>
        <taxon>Nematoda</taxon>
        <taxon>Chromadorea</taxon>
        <taxon>Rhabditida</taxon>
        <taxon>Spirurina</taxon>
        <taxon>Ascaridomorpha</taxon>
        <taxon>Ascaridoidea</taxon>
        <taxon>Anisakidae</taxon>
        <taxon>Anisakis</taxon>
        <taxon>Anisakis simplex complex</taxon>
    </lineage>
</organism>
<evidence type="ECO:0000256" key="2">
    <source>
        <dbReference type="ARBA" id="ARBA00022737"/>
    </source>
</evidence>
<dbReference type="InterPro" id="IPR015915">
    <property type="entry name" value="Kelch-typ_b-propeller"/>
</dbReference>
<keyword evidence="4" id="KW-1185">Reference proteome</keyword>
<protein>
    <submittedName>
        <fullName evidence="5">Kelch repeat protein</fullName>
    </submittedName>
</protein>
<dbReference type="Pfam" id="PF24681">
    <property type="entry name" value="Kelch_KLHDC2_KLHL20_DRC7"/>
    <property type="match status" value="1"/>
</dbReference>
<evidence type="ECO:0000313" key="4">
    <source>
        <dbReference type="Proteomes" id="UP000267096"/>
    </source>
</evidence>
<dbReference type="PANTHER" id="PTHR46228">
    <property type="entry name" value="KELCH DOMAIN-CONTAINING PROTEIN"/>
    <property type="match status" value="1"/>
</dbReference>
<sequence>MFAGPPDGANVAWERTTSNFSLLEDSEGPEGYTIHSVVGHSMVRCEDSLLIWGGYCIDSSDETHYRLTHQLFILPAALTTHSSSVKWIVYNIRNGEAPPPTSGACAVLLEDTIIIFGGFTRPGDFHADGNTGLCWNNQLLVYDRCSDVRWSSAKTSGSIPSPRAASASVYMEDKRSVLLFGGRHDEIRLCDLYILDMNTLIWSNVEIIGSLPVGRSWCTLSVIDHENTLLFGGYSTDGNALSDCWSFHFNAAETIDNSKSNNDNNNQLIGQWVTFGYFKKPAPRLWHTAAVIDGLLFVCGGSNGPLSTAANCSNIFRMQITPPSLLKLCLCRLSHRLHDVSALPHFIRRKFKWLLFLRSYVLVDQAERNAFQALSLKQIINISSFK</sequence>
<reference evidence="3 4" key="2">
    <citation type="submission" date="2018-11" db="EMBL/GenBank/DDBJ databases">
        <authorList>
            <consortium name="Pathogen Informatics"/>
        </authorList>
    </citation>
    <scope>NUCLEOTIDE SEQUENCE [LARGE SCALE GENOMIC DNA]</scope>
</reference>
<keyword evidence="2" id="KW-0677">Repeat</keyword>
<accession>A0A0M3K483</accession>